<dbReference type="RefSeq" id="XP_021294609.1">
    <property type="nucleotide sequence ID" value="XM_021438934.1"/>
</dbReference>
<evidence type="ECO:0000256" key="2">
    <source>
        <dbReference type="SAM" id="Phobius"/>
    </source>
</evidence>
<dbReference type="Gene3D" id="1.20.5.650">
    <property type="entry name" value="Single helix bin"/>
    <property type="match status" value="1"/>
</dbReference>
<keyword evidence="2" id="KW-1133">Transmembrane helix</keyword>
<evidence type="ECO:0000313" key="4">
    <source>
        <dbReference type="RefSeq" id="XP_021294609.1"/>
    </source>
</evidence>
<dbReference type="Proteomes" id="UP000504621">
    <property type="component" value="Unplaced"/>
</dbReference>
<sequence>MVEKNAGALSFNVGTNGVLRKRKSRSKSDGDLSDIDDAEITGYLNNNTEMLFKKMVWEAMNKDYRKDYEGICMLVPTNIKTGLATDSILASTYSNSPISYIYIYNIFFFFFFCQQKQKKPTMGKKSTSAKKAVASRMEKRKEEEKENKMRLSSKINYDALEKLSDEPVLSLSLSMEEVAEKTKTNSIDLNWGNQIDTQQSRGTSGTSGLEICGFEEDIFSDEVEPENCNLYSYGDGEEDGYGYREDYNYEEF</sequence>
<organism evidence="3 4">
    <name type="scientific">Herrania umbratica</name>
    <dbReference type="NCBI Taxonomy" id="108875"/>
    <lineage>
        <taxon>Eukaryota</taxon>
        <taxon>Viridiplantae</taxon>
        <taxon>Streptophyta</taxon>
        <taxon>Embryophyta</taxon>
        <taxon>Tracheophyta</taxon>
        <taxon>Spermatophyta</taxon>
        <taxon>Magnoliopsida</taxon>
        <taxon>eudicotyledons</taxon>
        <taxon>Gunneridae</taxon>
        <taxon>Pentapetalae</taxon>
        <taxon>rosids</taxon>
        <taxon>malvids</taxon>
        <taxon>Malvales</taxon>
        <taxon>Malvaceae</taxon>
        <taxon>Byttnerioideae</taxon>
        <taxon>Herrania</taxon>
    </lineage>
</organism>
<feature type="compositionally biased region" description="Low complexity" evidence="1">
    <location>
        <begin position="124"/>
        <end position="135"/>
    </location>
</feature>
<accession>A0A6J1B7U2</accession>
<dbReference type="GeneID" id="110424381"/>
<reference evidence="4" key="1">
    <citation type="submission" date="2025-08" db="UniProtKB">
        <authorList>
            <consortium name="RefSeq"/>
        </authorList>
    </citation>
    <scope>IDENTIFICATION</scope>
    <source>
        <tissue evidence="4">Leaf</tissue>
    </source>
</reference>
<dbReference type="AlphaFoldDB" id="A0A6J1B7U2"/>
<keyword evidence="2" id="KW-0472">Membrane</keyword>
<protein>
    <submittedName>
        <fullName evidence="4">Uncharacterized protein LOC110424381 isoform X1</fullName>
    </submittedName>
</protein>
<feature type="region of interest" description="Disordered" evidence="1">
    <location>
        <begin position="122"/>
        <end position="147"/>
    </location>
</feature>
<feature type="compositionally biased region" description="Basic and acidic residues" evidence="1">
    <location>
        <begin position="136"/>
        <end position="147"/>
    </location>
</feature>
<dbReference type="OrthoDB" id="1435073at2759"/>
<gene>
    <name evidence="4" type="primary">LOC110424381</name>
</gene>
<name>A0A6J1B7U2_9ROSI</name>
<evidence type="ECO:0000313" key="3">
    <source>
        <dbReference type="Proteomes" id="UP000504621"/>
    </source>
</evidence>
<keyword evidence="3" id="KW-1185">Reference proteome</keyword>
<proteinExistence type="predicted"/>
<feature type="transmembrane region" description="Helical" evidence="2">
    <location>
        <begin position="97"/>
        <end position="114"/>
    </location>
</feature>
<evidence type="ECO:0000256" key="1">
    <source>
        <dbReference type="SAM" id="MobiDB-lite"/>
    </source>
</evidence>
<keyword evidence="2" id="KW-0812">Transmembrane</keyword>